<sequence length="407" mass="45330">MEEVPGVLTQGRVFFKTKQKLQTCKKGKFSEQRCWTRATEKMPASNKEYHNASPCYESLDIPLHAMQFLCRSWSPTASTLLRTFSSSNNQILDFQVNHSLERHEEKVDQEIDVLMEEEGIAQVDDAKRAATQSNRYKLWTRILVQRSVPSILQSCKLLYIDRRIKEWLREKSLTDILKRKERKKKEEVRLLTAKIRAALSVTQLAAAIAGYSATGCAEVSKVTSTNEEMKMGNVVAYATALLASACAEAAESIGANKAHVSSAVNSGLATQSPADIITLTAAAATSLRGAETLNSRATTKEAVKLAAKLSVITPSGHKVLRLVSIHLKHRQLMLSLEKKYLGVLTTSKEYAILQVIREQQGQGHFLLGIKCSNGDVKLLFEDKEQSLLWKSIISKNLQILEPSWNIS</sequence>
<dbReference type="OrthoDB" id="684573at2759"/>
<accession>A0A067JP77</accession>
<proteinExistence type="predicted"/>
<dbReference type="GO" id="GO:0010305">
    <property type="term" value="P:leaf vascular tissue pattern formation"/>
    <property type="evidence" value="ECO:0007669"/>
    <property type="project" value="TreeGrafter"/>
</dbReference>
<dbReference type="GO" id="GO:0010087">
    <property type="term" value="P:phloem or xylem histogenesis"/>
    <property type="evidence" value="ECO:0007669"/>
    <property type="project" value="TreeGrafter"/>
</dbReference>
<dbReference type="AlphaFoldDB" id="A0A067JP77"/>
<evidence type="ECO:0000313" key="4">
    <source>
        <dbReference type="Proteomes" id="UP000027138"/>
    </source>
</evidence>
<dbReference type="Proteomes" id="UP000027138">
    <property type="component" value="Unassembled WGS sequence"/>
</dbReference>
<dbReference type="GO" id="GO:0009734">
    <property type="term" value="P:auxin-activated signaling pathway"/>
    <property type="evidence" value="ECO:0007669"/>
    <property type="project" value="TreeGrafter"/>
</dbReference>
<organism evidence="3 4">
    <name type="scientific">Jatropha curcas</name>
    <name type="common">Barbados nut</name>
    <dbReference type="NCBI Taxonomy" id="180498"/>
    <lineage>
        <taxon>Eukaryota</taxon>
        <taxon>Viridiplantae</taxon>
        <taxon>Streptophyta</taxon>
        <taxon>Embryophyta</taxon>
        <taxon>Tracheophyta</taxon>
        <taxon>Spermatophyta</taxon>
        <taxon>Magnoliopsida</taxon>
        <taxon>eudicotyledons</taxon>
        <taxon>Gunneridae</taxon>
        <taxon>Pentapetalae</taxon>
        <taxon>rosids</taxon>
        <taxon>fabids</taxon>
        <taxon>Malpighiales</taxon>
        <taxon>Euphorbiaceae</taxon>
        <taxon>Crotonoideae</taxon>
        <taxon>Jatropheae</taxon>
        <taxon>Jatropha</taxon>
    </lineage>
</organism>
<feature type="domain" description="VAN3-binding protein-like auxin canalisation" evidence="1">
    <location>
        <begin position="62"/>
        <end position="306"/>
    </location>
</feature>
<dbReference type="InterPro" id="IPR008546">
    <property type="entry name" value="VAN3-bd-like_auxin_canal"/>
</dbReference>
<evidence type="ECO:0008006" key="5">
    <source>
        <dbReference type="Google" id="ProtNLM"/>
    </source>
</evidence>
<dbReference type="PANTHER" id="PTHR31351">
    <property type="entry name" value="EXPRESSED PROTEIN"/>
    <property type="match status" value="1"/>
</dbReference>
<evidence type="ECO:0000259" key="1">
    <source>
        <dbReference type="Pfam" id="PF05703"/>
    </source>
</evidence>
<keyword evidence="4" id="KW-1185">Reference proteome</keyword>
<protein>
    <recommendedName>
        <fullName evidence="5">VAN3-binding protein-like auxin canalisation domain-containing protein</fullName>
    </recommendedName>
</protein>
<feature type="domain" description="Pleckstrin-like plant" evidence="2">
    <location>
        <begin position="309"/>
        <end position="398"/>
    </location>
</feature>
<evidence type="ECO:0000259" key="2">
    <source>
        <dbReference type="Pfam" id="PF08458"/>
    </source>
</evidence>
<dbReference type="Pfam" id="PF05703">
    <property type="entry name" value="Auxin_canalis"/>
    <property type="match status" value="1"/>
</dbReference>
<name>A0A067JP77_JATCU</name>
<dbReference type="InterPro" id="IPR040269">
    <property type="entry name" value="VAB"/>
</dbReference>
<gene>
    <name evidence="3" type="ORF">JCGZ_00592</name>
</gene>
<dbReference type="InterPro" id="IPR013666">
    <property type="entry name" value="PH_pln"/>
</dbReference>
<reference evidence="3 4" key="1">
    <citation type="journal article" date="2014" name="PLoS ONE">
        <title>Global Analysis of Gene Expression Profiles in Physic Nut (Jatropha curcas L.) Seedlings Exposed to Salt Stress.</title>
        <authorList>
            <person name="Zhang L."/>
            <person name="Zhang C."/>
            <person name="Wu P."/>
            <person name="Chen Y."/>
            <person name="Li M."/>
            <person name="Jiang H."/>
            <person name="Wu G."/>
        </authorList>
    </citation>
    <scope>NUCLEOTIDE SEQUENCE [LARGE SCALE GENOMIC DNA]</scope>
    <source>
        <strain evidence="4">cv. GZQX0401</strain>
        <tissue evidence="3">Young leaves</tissue>
    </source>
</reference>
<evidence type="ECO:0000313" key="3">
    <source>
        <dbReference type="EMBL" id="KDP21805.1"/>
    </source>
</evidence>
<dbReference type="STRING" id="180498.A0A067JP77"/>
<dbReference type="EMBL" id="KK915560">
    <property type="protein sequence ID" value="KDP21805.1"/>
    <property type="molecule type" value="Genomic_DNA"/>
</dbReference>
<dbReference type="Pfam" id="PF08458">
    <property type="entry name" value="PH_2"/>
    <property type="match status" value="1"/>
</dbReference>
<dbReference type="PANTHER" id="PTHR31351:SF30">
    <property type="entry name" value="VAN3-BINDING PROTEIN-LIKE"/>
    <property type="match status" value="1"/>
</dbReference>